<evidence type="ECO:0000256" key="3">
    <source>
        <dbReference type="ARBA" id="ARBA00022833"/>
    </source>
</evidence>
<gene>
    <name evidence="5" type="ORF">CB5_LOCUS23590</name>
</gene>
<keyword evidence="2" id="KW-0863">Zinc-finger</keyword>
<dbReference type="InterPro" id="IPR045234">
    <property type="entry name" value="Unkempt-like"/>
</dbReference>
<dbReference type="GO" id="GO:0008270">
    <property type="term" value="F:zinc ion binding"/>
    <property type="evidence" value="ECO:0007669"/>
    <property type="project" value="UniProtKB-KW"/>
</dbReference>
<evidence type="ECO:0000256" key="2">
    <source>
        <dbReference type="ARBA" id="ARBA00022771"/>
    </source>
</evidence>
<proteinExistence type="predicted"/>
<organism evidence="5">
    <name type="scientific">Ananas comosus var. bracteatus</name>
    <name type="common">red pineapple</name>
    <dbReference type="NCBI Taxonomy" id="296719"/>
    <lineage>
        <taxon>Eukaryota</taxon>
        <taxon>Viridiplantae</taxon>
        <taxon>Streptophyta</taxon>
        <taxon>Embryophyta</taxon>
        <taxon>Tracheophyta</taxon>
        <taxon>Spermatophyta</taxon>
        <taxon>Magnoliopsida</taxon>
        <taxon>Liliopsida</taxon>
        <taxon>Poales</taxon>
        <taxon>Bromeliaceae</taxon>
        <taxon>Bromelioideae</taxon>
        <taxon>Ananas</taxon>
    </lineage>
</organism>
<evidence type="ECO:0000256" key="4">
    <source>
        <dbReference type="SAM" id="MobiDB-lite"/>
    </source>
</evidence>
<feature type="compositionally biased region" description="Low complexity" evidence="4">
    <location>
        <begin position="123"/>
        <end position="135"/>
    </location>
</feature>
<evidence type="ECO:0000313" key="5">
    <source>
        <dbReference type="EMBL" id="CAD1840379.1"/>
    </source>
</evidence>
<protein>
    <recommendedName>
        <fullName evidence="6">C3H1-type domain-containing protein</fullName>
    </recommendedName>
</protein>
<feature type="compositionally biased region" description="Pro residues" evidence="4">
    <location>
        <begin position="81"/>
        <end position="101"/>
    </location>
</feature>
<dbReference type="EMBL" id="LR862135">
    <property type="protein sequence ID" value="CAD1840379.1"/>
    <property type="molecule type" value="Genomic_DNA"/>
</dbReference>
<reference evidence="5" key="1">
    <citation type="submission" date="2020-07" db="EMBL/GenBank/DDBJ databases">
        <authorList>
            <person name="Lin J."/>
        </authorList>
    </citation>
    <scope>NUCLEOTIDE SEQUENCE</scope>
</reference>
<sequence>MDQGFGCASSSPMELGFSSGVGGACSPPHPHSWLHPGEYRTRLCKDETGCARRVCFFAHKPDELHAVNPSLASVSAGLALPPLPSLAPPTTPPPPPPPPPLSSSSSSSGPCRRRRRHPPPRAAPGGAPPAGRVHR</sequence>
<keyword evidence="1" id="KW-0479">Metal-binding</keyword>
<evidence type="ECO:0008006" key="6">
    <source>
        <dbReference type="Google" id="ProtNLM"/>
    </source>
</evidence>
<evidence type="ECO:0000256" key="1">
    <source>
        <dbReference type="ARBA" id="ARBA00022723"/>
    </source>
</evidence>
<keyword evidence="3" id="KW-0862">Zinc</keyword>
<dbReference type="PANTHER" id="PTHR14493:SF87">
    <property type="entry name" value="ZINC FINGER CCCH DOMAIN-CONTAINING PROTEIN 66"/>
    <property type="match status" value="1"/>
</dbReference>
<dbReference type="PANTHER" id="PTHR14493">
    <property type="entry name" value="UNKEMPT FAMILY MEMBER"/>
    <property type="match status" value="1"/>
</dbReference>
<name>A0A6V7QAZ1_ANACO</name>
<feature type="region of interest" description="Disordered" evidence="4">
    <location>
        <begin position="76"/>
        <end position="135"/>
    </location>
</feature>
<dbReference type="AlphaFoldDB" id="A0A6V7QAZ1"/>
<accession>A0A6V7QAZ1</accession>